<evidence type="ECO:0000313" key="18">
    <source>
        <dbReference type="EMBL" id="EGA69207.1"/>
    </source>
</evidence>
<keyword evidence="5 12" id="KW-0812">Transmembrane</keyword>
<keyword evidence="11 12" id="KW-0998">Cell outer membrane</keyword>
<evidence type="ECO:0000256" key="7">
    <source>
        <dbReference type="ARBA" id="ARBA00023004"/>
    </source>
</evidence>
<comment type="subcellular location">
    <subcellularLocation>
        <location evidence="1 12">Cell outer membrane</location>
        <topology evidence="1 12">Multi-pass membrane protein</topology>
    </subcellularLocation>
</comment>
<feature type="signal peptide" evidence="15">
    <location>
        <begin position="1"/>
        <end position="21"/>
    </location>
</feature>
<dbReference type="AlphaFoldDB" id="E8M9V0"/>
<gene>
    <name evidence="18" type="ORF">VISI1226_06004</name>
</gene>
<dbReference type="Gene3D" id="2.40.170.20">
    <property type="entry name" value="TonB-dependent receptor, beta-barrel domain"/>
    <property type="match status" value="1"/>
</dbReference>
<evidence type="ECO:0000256" key="10">
    <source>
        <dbReference type="ARBA" id="ARBA00023136"/>
    </source>
</evidence>
<comment type="caution">
    <text evidence="18">The sequence shown here is derived from an EMBL/GenBank/DDBJ whole genome shotgun (WGS) entry which is preliminary data.</text>
</comment>
<organism evidence="18 19">
    <name type="scientific">Vibrio sinaloensis DSM 21326</name>
    <dbReference type="NCBI Taxonomy" id="945550"/>
    <lineage>
        <taxon>Bacteria</taxon>
        <taxon>Pseudomonadati</taxon>
        <taxon>Pseudomonadota</taxon>
        <taxon>Gammaproteobacteria</taxon>
        <taxon>Vibrionales</taxon>
        <taxon>Vibrionaceae</taxon>
        <taxon>Vibrio</taxon>
        <taxon>Vibrio oreintalis group</taxon>
    </lineage>
</organism>
<evidence type="ECO:0000256" key="13">
    <source>
        <dbReference type="PROSITE-ProRule" id="PRU10144"/>
    </source>
</evidence>
<feature type="chain" id="PRO_5003227481" evidence="15">
    <location>
        <begin position="22"/>
        <end position="650"/>
    </location>
</feature>
<evidence type="ECO:0000256" key="11">
    <source>
        <dbReference type="ARBA" id="ARBA00023237"/>
    </source>
</evidence>
<dbReference type="InterPro" id="IPR010917">
    <property type="entry name" value="TonB_rcpt_CS"/>
</dbReference>
<dbReference type="PANTHER" id="PTHR32552">
    <property type="entry name" value="FERRICHROME IRON RECEPTOR-RELATED"/>
    <property type="match status" value="1"/>
</dbReference>
<feature type="domain" description="TonB-dependent receptor plug" evidence="17">
    <location>
        <begin position="43"/>
        <end position="149"/>
    </location>
</feature>
<evidence type="ECO:0000313" key="19">
    <source>
        <dbReference type="Proteomes" id="UP000006228"/>
    </source>
</evidence>
<evidence type="ECO:0000256" key="3">
    <source>
        <dbReference type="ARBA" id="ARBA00022452"/>
    </source>
</evidence>
<dbReference type="OrthoDB" id="9764669at2"/>
<dbReference type="eggNOG" id="COG4206">
    <property type="taxonomic scope" value="Bacteria"/>
</dbReference>
<dbReference type="InterPro" id="IPR036942">
    <property type="entry name" value="Beta-barrel_TonB_sf"/>
</dbReference>
<dbReference type="Gene3D" id="2.170.130.10">
    <property type="entry name" value="TonB-dependent receptor, plug domain"/>
    <property type="match status" value="1"/>
</dbReference>
<dbReference type="SUPFAM" id="SSF56935">
    <property type="entry name" value="Porins"/>
    <property type="match status" value="1"/>
</dbReference>
<name>E8M9V0_PHOS4</name>
<evidence type="ECO:0000256" key="9">
    <source>
        <dbReference type="ARBA" id="ARBA00023077"/>
    </source>
</evidence>
<feature type="domain" description="TonB-dependent receptor-like beta-barrel" evidence="16">
    <location>
        <begin position="216"/>
        <end position="616"/>
    </location>
</feature>
<dbReference type="PANTHER" id="PTHR32552:SF68">
    <property type="entry name" value="FERRICHROME OUTER MEMBRANE TRANSPORTER_PHAGE RECEPTOR"/>
    <property type="match status" value="1"/>
</dbReference>
<accession>E8M9V0</accession>
<keyword evidence="10 12" id="KW-0472">Membrane</keyword>
<dbReference type="InterPro" id="IPR039426">
    <property type="entry name" value="TonB-dep_rcpt-like"/>
</dbReference>
<feature type="short sequence motif" description="TonB C-terminal box" evidence="13">
    <location>
        <begin position="633"/>
        <end position="650"/>
    </location>
</feature>
<keyword evidence="3 12" id="KW-1134">Transmembrane beta strand</keyword>
<evidence type="ECO:0000256" key="2">
    <source>
        <dbReference type="ARBA" id="ARBA00022448"/>
    </source>
</evidence>
<dbReference type="EMBL" id="AEVT01000089">
    <property type="protein sequence ID" value="EGA69207.1"/>
    <property type="molecule type" value="Genomic_DNA"/>
</dbReference>
<evidence type="ECO:0000256" key="14">
    <source>
        <dbReference type="RuleBase" id="RU003357"/>
    </source>
</evidence>
<reference evidence="18 19" key="1">
    <citation type="journal article" date="2012" name="Int. J. Syst. Evol. Microbiol.">
        <title>Vibrio caribbeanicus sp. nov., isolated from the marine sponge Scleritoderma cyanea.</title>
        <authorList>
            <person name="Hoffmann M."/>
            <person name="Monday S.R."/>
            <person name="Allard M.W."/>
            <person name="Strain E.A."/>
            <person name="Whittaker P."/>
            <person name="Naum M."/>
            <person name="McCarthy P.J."/>
            <person name="Lopez J.V."/>
            <person name="Fischer M."/>
            <person name="Brown E.W."/>
        </authorList>
    </citation>
    <scope>NUCLEOTIDE SEQUENCE [LARGE SCALE GENOMIC DNA]</scope>
    <source>
        <strain evidence="19">DSMZ 21326</strain>
    </source>
</reference>
<evidence type="ECO:0000259" key="16">
    <source>
        <dbReference type="Pfam" id="PF00593"/>
    </source>
</evidence>
<evidence type="ECO:0000256" key="8">
    <source>
        <dbReference type="ARBA" id="ARBA00023065"/>
    </source>
</evidence>
<keyword evidence="9 14" id="KW-0798">TonB box</keyword>
<keyword evidence="18" id="KW-0675">Receptor</keyword>
<evidence type="ECO:0000256" key="5">
    <source>
        <dbReference type="ARBA" id="ARBA00022692"/>
    </source>
</evidence>
<dbReference type="GeneID" id="95570352"/>
<protein>
    <submittedName>
        <fullName evidence="18">TonB-dependent receptor</fullName>
    </submittedName>
</protein>
<proteinExistence type="inferred from homology"/>
<evidence type="ECO:0000256" key="15">
    <source>
        <dbReference type="SAM" id="SignalP"/>
    </source>
</evidence>
<dbReference type="GO" id="GO:0015344">
    <property type="term" value="F:siderophore uptake transmembrane transporter activity"/>
    <property type="evidence" value="ECO:0007669"/>
    <property type="project" value="TreeGrafter"/>
</dbReference>
<dbReference type="CDD" id="cd01347">
    <property type="entry name" value="ligand_gated_channel"/>
    <property type="match status" value="1"/>
</dbReference>
<dbReference type="Proteomes" id="UP000006228">
    <property type="component" value="Unassembled WGS sequence"/>
</dbReference>
<dbReference type="RefSeq" id="WP_008078842.1">
    <property type="nucleotide sequence ID" value="NZ_AEVT01000089.1"/>
</dbReference>
<keyword evidence="6 15" id="KW-0732">Signal</keyword>
<evidence type="ECO:0000256" key="12">
    <source>
        <dbReference type="PROSITE-ProRule" id="PRU01360"/>
    </source>
</evidence>
<keyword evidence="4" id="KW-0410">Iron transport</keyword>
<keyword evidence="7" id="KW-0408">Iron</keyword>
<dbReference type="PROSITE" id="PS52016">
    <property type="entry name" value="TONB_DEPENDENT_REC_3"/>
    <property type="match status" value="1"/>
</dbReference>
<sequence>MNRSILAVAVASLLPSAYSLAQEVSVDETMVILARSENVNTIADIPSNVVVISRDEIEQSGAKSLEALLRGRAGIQVSDSNSGPAFSIRGFSGEQASSNTLVMLDGRRLNSQDLVAPNLSFVQLDDVESIEILSGSAGVLYGDQAVGGVINIVTRSSKESRVGVSTSYGSFNSSVQNISASGPINDEFSYRFSATQNNSDNYRDHNASKNGSVLGRVDYQDDSKQLFVELAYYDVEREYAGSLTKEQFEDDPTQVNQWNTEDFSHEITRAARLGYHQYLNSNWLLKNEILVDDAGSRGKAWGSSTETESGQLYYTGQLEGSIAVANGSSNLLFGVDAAKTHYDYTSSFTERDSEQKKLDVYGQYTYPLLDKLRLTAGARYAKVSDDLTDKALYPNGESISDDATAYELALNYQLSDKARLYARTESNFRFAKVSEQSYTPPGVVGLKPQTGLSNELGWHWNEEAYSLRVDAFHLKLEDEIVFVNDASLTPVGGAFQGANVNADSSTRYGAILSGEYFLSEDVSLFAEYSYVDAEFTDGPNKGKEVSWVAKHSGKVGFGYYITESLDLYTDAIYTGERYQNGDNGNELDKLDSYWLVNLAVNYTYADLTVTMRTDNLFNEKYASAVFYDGYSSGYYSGNERAYYLTASYQF</sequence>
<evidence type="ECO:0000256" key="1">
    <source>
        <dbReference type="ARBA" id="ARBA00004571"/>
    </source>
</evidence>
<evidence type="ECO:0000259" key="17">
    <source>
        <dbReference type="Pfam" id="PF07715"/>
    </source>
</evidence>
<evidence type="ECO:0000256" key="4">
    <source>
        <dbReference type="ARBA" id="ARBA00022496"/>
    </source>
</evidence>
<dbReference type="Pfam" id="PF07715">
    <property type="entry name" value="Plug"/>
    <property type="match status" value="1"/>
</dbReference>
<evidence type="ECO:0000256" key="6">
    <source>
        <dbReference type="ARBA" id="ARBA00022729"/>
    </source>
</evidence>
<keyword evidence="8" id="KW-0406">Ion transport</keyword>
<dbReference type="InterPro" id="IPR037066">
    <property type="entry name" value="Plug_dom_sf"/>
</dbReference>
<keyword evidence="2 12" id="KW-0813">Transport</keyword>
<dbReference type="PROSITE" id="PS01156">
    <property type="entry name" value="TONB_DEPENDENT_REC_2"/>
    <property type="match status" value="1"/>
</dbReference>
<dbReference type="InterPro" id="IPR000531">
    <property type="entry name" value="Beta-barrel_TonB"/>
</dbReference>
<dbReference type="InterPro" id="IPR012910">
    <property type="entry name" value="Plug_dom"/>
</dbReference>
<dbReference type="GO" id="GO:0009279">
    <property type="term" value="C:cell outer membrane"/>
    <property type="evidence" value="ECO:0007669"/>
    <property type="project" value="UniProtKB-SubCell"/>
</dbReference>
<dbReference type="Pfam" id="PF00593">
    <property type="entry name" value="TonB_dep_Rec_b-barrel"/>
    <property type="match status" value="1"/>
</dbReference>
<comment type="similarity">
    <text evidence="12 14">Belongs to the TonB-dependent receptor family.</text>
</comment>